<evidence type="ECO:0000313" key="2">
    <source>
        <dbReference type="EMBL" id="KAH9293946.1"/>
    </source>
</evidence>
<dbReference type="Proteomes" id="UP000824469">
    <property type="component" value="Unassembled WGS sequence"/>
</dbReference>
<organism evidence="2 3">
    <name type="scientific">Taxus chinensis</name>
    <name type="common">Chinese yew</name>
    <name type="synonym">Taxus wallichiana var. chinensis</name>
    <dbReference type="NCBI Taxonomy" id="29808"/>
    <lineage>
        <taxon>Eukaryota</taxon>
        <taxon>Viridiplantae</taxon>
        <taxon>Streptophyta</taxon>
        <taxon>Embryophyta</taxon>
        <taxon>Tracheophyta</taxon>
        <taxon>Spermatophyta</taxon>
        <taxon>Pinopsida</taxon>
        <taxon>Pinidae</taxon>
        <taxon>Conifers II</taxon>
        <taxon>Cupressales</taxon>
        <taxon>Taxaceae</taxon>
        <taxon>Taxus</taxon>
    </lineage>
</organism>
<reference evidence="2 3" key="1">
    <citation type="journal article" date="2021" name="Nat. Plants">
        <title>The Taxus genome provides insights into paclitaxel biosynthesis.</title>
        <authorList>
            <person name="Xiong X."/>
            <person name="Gou J."/>
            <person name="Liao Q."/>
            <person name="Li Y."/>
            <person name="Zhou Q."/>
            <person name="Bi G."/>
            <person name="Li C."/>
            <person name="Du R."/>
            <person name="Wang X."/>
            <person name="Sun T."/>
            <person name="Guo L."/>
            <person name="Liang H."/>
            <person name="Lu P."/>
            <person name="Wu Y."/>
            <person name="Zhang Z."/>
            <person name="Ro D.K."/>
            <person name="Shang Y."/>
            <person name="Huang S."/>
            <person name="Yan J."/>
        </authorList>
    </citation>
    <scope>NUCLEOTIDE SEQUENCE [LARGE SCALE GENOMIC DNA]</scope>
    <source>
        <strain evidence="2">Ta-2019</strain>
    </source>
</reference>
<sequence length="61" mass="6483">MRDGRWCGDCRPNPAAVAILAGQSRAEQAFSFPRPSCRQVPGRQPSAGAAAGTICRPPYKP</sequence>
<keyword evidence="3" id="KW-1185">Reference proteome</keyword>
<evidence type="ECO:0000313" key="3">
    <source>
        <dbReference type="Proteomes" id="UP000824469"/>
    </source>
</evidence>
<gene>
    <name evidence="2" type="ORF">KI387_040851</name>
</gene>
<feature type="non-terminal residue" evidence="2">
    <location>
        <position position="61"/>
    </location>
</feature>
<accession>A0AA38C306</accession>
<dbReference type="EMBL" id="JAHRHJ020000563">
    <property type="protein sequence ID" value="KAH9293946.1"/>
    <property type="molecule type" value="Genomic_DNA"/>
</dbReference>
<protein>
    <submittedName>
        <fullName evidence="2">Uncharacterized protein</fullName>
    </submittedName>
</protein>
<feature type="region of interest" description="Disordered" evidence="1">
    <location>
        <begin position="33"/>
        <end position="61"/>
    </location>
</feature>
<name>A0AA38C306_TAXCH</name>
<dbReference type="AlphaFoldDB" id="A0AA38C306"/>
<comment type="caution">
    <text evidence="2">The sequence shown here is derived from an EMBL/GenBank/DDBJ whole genome shotgun (WGS) entry which is preliminary data.</text>
</comment>
<proteinExistence type="predicted"/>
<evidence type="ECO:0000256" key="1">
    <source>
        <dbReference type="SAM" id="MobiDB-lite"/>
    </source>
</evidence>